<reference evidence="2 3" key="1">
    <citation type="submission" date="2017-03" db="EMBL/GenBank/DDBJ databases">
        <title>Widespread Adenine N6-methylation of Active Genes in Fungi.</title>
        <authorList>
            <consortium name="DOE Joint Genome Institute"/>
            <person name="Mondo S.J."/>
            <person name="Dannebaum R.O."/>
            <person name="Kuo R.C."/>
            <person name="Louie K.B."/>
            <person name="Bewick A.J."/>
            <person name="Labutti K."/>
            <person name="Haridas S."/>
            <person name="Kuo A."/>
            <person name="Salamov A."/>
            <person name="Ahrendt S.R."/>
            <person name="Lau R."/>
            <person name="Bowen B.P."/>
            <person name="Lipzen A."/>
            <person name="Sullivan W."/>
            <person name="Andreopoulos W.B."/>
            <person name="Clum A."/>
            <person name="Lindquist E."/>
            <person name="Daum C."/>
            <person name="Northen T.R."/>
            <person name="Ramamoorthy G."/>
            <person name="Schmitz R.J."/>
            <person name="Gryganskyi A."/>
            <person name="Culley D."/>
            <person name="Magnuson J."/>
            <person name="James T.Y."/>
            <person name="O'Malley M.A."/>
            <person name="Stajich J.E."/>
            <person name="Spatafora J.W."/>
            <person name="Visel A."/>
            <person name="Grigoriev I.V."/>
        </authorList>
    </citation>
    <scope>NUCLEOTIDE SEQUENCE [LARGE SCALE GENOMIC DNA]</scope>
    <source>
        <strain evidence="2 3">NRRL Y-17943</strain>
    </source>
</reference>
<protein>
    <submittedName>
        <fullName evidence="2">Uncharacterized protein</fullName>
    </submittedName>
</protein>
<gene>
    <name evidence="2" type="ORF">BD324DRAFT_650928</name>
</gene>
<feature type="compositionally biased region" description="Polar residues" evidence="1">
    <location>
        <begin position="137"/>
        <end position="147"/>
    </location>
</feature>
<sequence length="225" mass="23986">MSSSASLGGTIVSRPGGSLTLSMATEAGTQAQHCYEHYHASSYAHQGENEGFDQAMTEVSSPQYQRNHALWTQYPELGTLPHPAVPSPSSQDHSVLSFEQCGPRPDYISATPVRLPLSENGLPQSEVRQVHQTYGSELNATASTSVAGSGGKQDTMEMTDESDGHAPVSAASKSSGTIKLVWADHLTAGQRRSHSMRAFKSTQRRGQGQKGRSKSKVAGRKSATS</sequence>
<organism evidence="2 3">
    <name type="scientific">Kockovaella imperatae</name>
    <dbReference type="NCBI Taxonomy" id="4999"/>
    <lineage>
        <taxon>Eukaryota</taxon>
        <taxon>Fungi</taxon>
        <taxon>Dikarya</taxon>
        <taxon>Basidiomycota</taxon>
        <taxon>Agaricomycotina</taxon>
        <taxon>Tremellomycetes</taxon>
        <taxon>Tremellales</taxon>
        <taxon>Cuniculitremaceae</taxon>
        <taxon>Kockovaella</taxon>
    </lineage>
</organism>
<evidence type="ECO:0000313" key="3">
    <source>
        <dbReference type="Proteomes" id="UP000193218"/>
    </source>
</evidence>
<evidence type="ECO:0000256" key="1">
    <source>
        <dbReference type="SAM" id="MobiDB-lite"/>
    </source>
</evidence>
<feature type="region of interest" description="Disordered" evidence="1">
    <location>
        <begin position="137"/>
        <end position="225"/>
    </location>
</feature>
<dbReference type="GeneID" id="33560045"/>
<keyword evidence="3" id="KW-1185">Reference proteome</keyword>
<comment type="caution">
    <text evidence="2">The sequence shown here is derived from an EMBL/GenBank/DDBJ whole genome shotgun (WGS) entry which is preliminary data.</text>
</comment>
<evidence type="ECO:0000313" key="2">
    <source>
        <dbReference type="EMBL" id="ORX37328.1"/>
    </source>
</evidence>
<accession>A0A1Y1UH07</accession>
<name>A0A1Y1UH07_9TREE</name>
<dbReference type="InParanoid" id="A0A1Y1UH07"/>
<dbReference type="RefSeq" id="XP_021871366.1">
    <property type="nucleotide sequence ID" value="XM_022018236.1"/>
</dbReference>
<dbReference type="AlphaFoldDB" id="A0A1Y1UH07"/>
<proteinExistence type="predicted"/>
<dbReference type="Proteomes" id="UP000193218">
    <property type="component" value="Unassembled WGS sequence"/>
</dbReference>
<dbReference type="EMBL" id="NBSH01000006">
    <property type="protein sequence ID" value="ORX37328.1"/>
    <property type="molecule type" value="Genomic_DNA"/>
</dbReference>